<dbReference type="Proteomes" id="UP000308836">
    <property type="component" value="Unassembled WGS sequence"/>
</dbReference>
<reference evidence="1" key="1">
    <citation type="submission" date="2019-04" db="EMBL/GenBank/DDBJ databases">
        <title>Microbes associate with the intestines of laboratory mice.</title>
        <authorList>
            <person name="Navarre W."/>
            <person name="Wong E."/>
            <person name="Huang K."/>
            <person name="Tropini C."/>
            <person name="Ng K."/>
            <person name="Yu B."/>
        </authorList>
    </citation>
    <scope>NUCLEOTIDE SEQUENCE</scope>
    <source>
        <strain evidence="1">NM09_H32</strain>
    </source>
</reference>
<gene>
    <name evidence="1" type="ORF">E5336_10470</name>
</gene>
<organism evidence="1 2">
    <name type="scientific">Dubosiella muris</name>
    <dbReference type="NCBI Taxonomy" id="3038133"/>
    <lineage>
        <taxon>Bacteria</taxon>
        <taxon>Bacillati</taxon>
        <taxon>Bacillota</taxon>
        <taxon>Erysipelotrichia</taxon>
        <taxon>Erysipelotrichales</taxon>
        <taxon>Erysipelotrichaceae</taxon>
        <taxon>Dubosiella</taxon>
    </lineage>
</organism>
<dbReference type="EMBL" id="SRYG01000024">
    <property type="protein sequence ID" value="TGY65038.1"/>
    <property type="molecule type" value="Genomic_DNA"/>
</dbReference>
<sequence length="94" mass="10475">MATYPVVVTKEGRMFVVLFPDFNGMSAFGETFEKALDKGADALKATLRLLKRDGEKFPRASDAKRLDLVKILRERSLNPAQETRITAISVDVDS</sequence>
<accession>A0AC61R530</accession>
<comment type="caution">
    <text evidence="1">The sequence shown here is derived from an EMBL/GenBank/DDBJ whole genome shotgun (WGS) entry which is preliminary data.</text>
</comment>
<evidence type="ECO:0000313" key="1">
    <source>
        <dbReference type="EMBL" id="TGY65038.1"/>
    </source>
</evidence>
<evidence type="ECO:0000313" key="2">
    <source>
        <dbReference type="Proteomes" id="UP000308836"/>
    </source>
</evidence>
<keyword evidence="2" id="KW-1185">Reference proteome</keyword>
<name>A0AC61R530_9FIRM</name>
<proteinExistence type="predicted"/>
<protein>
    <submittedName>
        <fullName evidence="1">Type II toxin-antitoxin system HicB family antitoxin</fullName>
    </submittedName>
</protein>